<protein>
    <submittedName>
        <fullName evidence="3">Uncharacterized protein</fullName>
    </submittedName>
</protein>
<feature type="compositionally biased region" description="Basic and acidic residues" evidence="2">
    <location>
        <begin position="235"/>
        <end position="248"/>
    </location>
</feature>
<dbReference type="OMA" id="KFTEHPE"/>
<dbReference type="AlphaFoldDB" id="A0A3R7NA43"/>
<feature type="coiled-coil region" evidence="1">
    <location>
        <begin position="205"/>
        <end position="235"/>
    </location>
</feature>
<feature type="region of interest" description="Disordered" evidence="2">
    <location>
        <begin position="235"/>
        <end position="264"/>
    </location>
</feature>
<sequence length="365" mass="42157">MKSLEYKLARLEEQNASLRQKLRHQENEISRLSVRESHLKEMRRMPLLQRRLNAVLTEREELECRLAEARGREAKLSDEVNLLRMFVKLDKNPELAETARQCVNHERIQEELKALGGQLGSIAAEREEYKKRALLSCEEAEYYHAQLNVSCDEKKKLEAYIEKLLAEQMTTAAATSSSGCGIIGRCSFCGVDAAATTTTKEHLDNDDMQQLRRHLEEERARSEALQETIDALYEQQREQRRSSSKEWKMVSPSNLTNDMDPAGQGENNSSIYVLRRHLDYAEGECRLIKNRWHALRDQNKALLSRIAEVELAEAAGRSEIHRLSQERERVRYELEFVRRAQSLVSCRPDERISHEGPNDLPGLTQ</sequence>
<dbReference type="EMBL" id="MKGL01000390">
    <property type="protein sequence ID" value="RNE99393.1"/>
    <property type="molecule type" value="Genomic_DNA"/>
</dbReference>
<evidence type="ECO:0000256" key="2">
    <source>
        <dbReference type="SAM" id="MobiDB-lite"/>
    </source>
</evidence>
<dbReference type="Proteomes" id="UP000283634">
    <property type="component" value="Unassembled WGS sequence"/>
</dbReference>
<proteinExistence type="predicted"/>
<evidence type="ECO:0000313" key="3">
    <source>
        <dbReference type="EMBL" id="RNE99393.1"/>
    </source>
</evidence>
<evidence type="ECO:0000256" key="1">
    <source>
        <dbReference type="SAM" id="Coils"/>
    </source>
</evidence>
<reference evidence="3 4" key="1">
    <citation type="journal article" date="2018" name="BMC Genomics">
        <title>Genomic comparison of Trypanosoma conorhini and Trypanosoma rangeli to Trypanosoma cruzi strains of high and low virulence.</title>
        <authorList>
            <person name="Bradwell K.R."/>
            <person name="Koparde V.N."/>
            <person name="Matveyev A.V."/>
            <person name="Serrano M.G."/>
            <person name="Alves J.M."/>
            <person name="Parikh H."/>
            <person name="Huang B."/>
            <person name="Lee V."/>
            <person name="Espinosa-Alvarez O."/>
            <person name="Ortiz P.A."/>
            <person name="Costa-Martins A.G."/>
            <person name="Teixeira M.M."/>
            <person name="Buck G.A."/>
        </authorList>
    </citation>
    <scope>NUCLEOTIDE SEQUENCE [LARGE SCALE GENOMIC DNA]</scope>
    <source>
        <strain evidence="3 4">AM80</strain>
    </source>
</reference>
<dbReference type="OrthoDB" id="241830at2759"/>
<feature type="coiled-coil region" evidence="1">
    <location>
        <begin position="1"/>
        <end position="79"/>
    </location>
</feature>
<evidence type="ECO:0000313" key="4">
    <source>
        <dbReference type="Proteomes" id="UP000283634"/>
    </source>
</evidence>
<dbReference type="GeneID" id="40332147"/>
<keyword evidence="4" id="KW-1185">Reference proteome</keyword>
<comment type="caution">
    <text evidence="3">The sequence shown here is derived from an EMBL/GenBank/DDBJ whole genome shotgun (WGS) entry which is preliminary data.</text>
</comment>
<accession>A0A3R7NA43</accession>
<feature type="region of interest" description="Disordered" evidence="2">
    <location>
        <begin position="346"/>
        <end position="365"/>
    </location>
</feature>
<feature type="compositionally biased region" description="Basic and acidic residues" evidence="2">
    <location>
        <begin position="347"/>
        <end position="357"/>
    </location>
</feature>
<gene>
    <name evidence="3" type="ORF">TraAM80_08214</name>
</gene>
<keyword evidence="1" id="KW-0175">Coiled coil</keyword>
<dbReference type="RefSeq" id="XP_029235175.1">
    <property type="nucleotide sequence ID" value="XM_029384972.1"/>
</dbReference>
<name>A0A3R7NA43_TRYRA</name>
<organism evidence="3 4">
    <name type="scientific">Trypanosoma rangeli</name>
    <dbReference type="NCBI Taxonomy" id="5698"/>
    <lineage>
        <taxon>Eukaryota</taxon>
        <taxon>Discoba</taxon>
        <taxon>Euglenozoa</taxon>
        <taxon>Kinetoplastea</taxon>
        <taxon>Metakinetoplastina</taxon>
        <taxon>Trypanosomatida</taxon>
        <taxon>Trypanosomatidae</taxon>
        <taxon>Trypanosoma</taxon>
        <taxon>Herpetosoma</taxon>
    </lineage>
</organism>